<proteinExistence type="predicted"/>
<accession>A0A1E3UIU3</accession>
<dbReference type="EMBL" id="MEHA01000011">
    <property type="protein sequence ID" value="ODR50285.1"/>
    <property type="molecule type" value="Genomic_DNA"/>
</dbReference>
<name>A0A1E3UIU3_9FIRM</name>
<organism evidence="1 3">
    <name type="scientific">Eisenbergiella tayi</name>
    <dbReference type="NCBI Taxonomy" id="1432052"/>
    <lineage>
        <taxon>Bacteria</taxon>
        <taxon>Bacillati</taxon>
        <taxon>Bacillota</taxon>
        <taxon>Clostridia</taxon>
        <taxon>Lachnospirales</taxon>
        <taxon>Lachnospiraceae</taxon>
        <taxon>Eisenbergiella</taxon>
    </lineage>
</organism>
<protein>
    <submittedName>
        <fullName evidence="1">Uncharacterized protein</fullName>
    </submittedName>
</protein>
<evidence type="ECO:0000313" key="2">
    <source>
        <dbReference type="EMBL" id="ODR56979.1"/>
    </source>
</evidence>
<evidence type="ECO:0000313" key="1">
    <source>
        <dbReference type="EMBL" id="ODR50285.1"/>
    </source>
</evidence>
<evidence type="ECO:0000313" key="3">
    <source>
        <dbReference type="Proteomes" id="UP000094271"/>
    </source>
</evidence>
<dbReference type="Proteomes" id="UP000094271">
    <property type="component" value="Unassembled WGS sequence"/>
</dbReference>
<evidence type="ECO:0000313" key="4">
    <source>
        <dbReference type="Proteomes" id="UP000094869"/>
    </source>
</evidence>
<dbReference type="AlphaFoldDB" id="A0A1E3UIU3"/>
<gene>
    <name evidence="1" type="ORF">BEI59_15590</name>
    <name evidence="2" type="ORF">BEI63_12430</name>
</gene>
<dbReference type="RefSeq" id="WP_069410182.1">
    <property type="nucleotide sequence ID" value="NZ_DBFYTW010000069.1"/>
</dbReference>
<reference evidence="1 3" key="2">
    <citation type="submission" date="2016-08" db="EMBL/GenBank/DDBJ databases">
        <authorList>
            <person name="Seilhamer J.J."/>
        </authorList>
    </citation>
    <scope>NUCLEOTIDE SEQUENCE [LARGE SCALE GENOMIC DNA]</scope>
    <source>
        <strain evidence="1 3">NML150140-1</strain>
    </source>
</reference>
<comment type="caution">
    <text evidence="1">The sequence shown here is derived from an EMBL/GenBank/DDBJ whole genome shotgun (WGS) entry which is preliminary data.</text>
</comment>
<dbReference type="EMBL" id="MEHD01000022">
    <property type="protein sequence ID" value="ODR56979.1"/>
    <property type="molecule type" value="Genomic_DNA"/>
</dbReference>
<sequence>MNKVTEWMNLRALFITGRKIKKGTSMKHKYCIFILTAISLLLLTGCGESSKKENVWDPPIEGLTWGMSSEEVKKIYPFINETAEKDGTFWVTLEDKIQVYGISMEVSMSFFESKELMLGLQNMTLKCPEEHIGKLEKELEKRFKDTADPTTDEYGWISWVTGEVISDYYTAEQLKEAYTKRLGEEYMSAHSDYYNGYIAGLPRSYLASYQLKYKGEDSGFMEINGVRLAEMKYLFGEHWKIIR</sequence>
<keyword evidence="4" id="KW-1185">Reference proteome</keyword>
<reference evidence="2 4" key="1">
    <citation type="submission" date="2016-08" db="EMBL/GenBank/DDBJ databases">
        <title>Characterization of Isolates of Eisenbergiella tayi Derived from Blood Cultures, Using Whole Genome Sequencing.</title>
        <authorList>
            <person name="Bernier A.-M."/>
            <person name="Burdz T."/>
            <person name="Wiebe D."/>
            <person name="Bernard K."/>
        </authorList>
    </citation>
    <scope>NUCLEOTIDE SEQUENCE [LARGE SCALE GENOMIC DNA]</scope>
    <source>
        <strain evidence="2 4">NML120146</strain>
    </source>
</reference>
<dbReference type="Proteomes" id="UP000094869">
    <property type="component" value="Unassembled WGS sequence"/>
</dbReference>